<protein>
    <submittedName>
        <fullName evidence="7">FtsW/RodA/SpoVE family cell cycle protein</fullName>
    </submittedName>
</protein>
<feature type="transmembrane region" description="Helical" evidence="6">
    <location>
        <begin position="339"/>
        <end position="360"/>
    </location>
</feature>
<reference evidence="7" key="1">
    <citation type="submission" date="2024-06" db="EMBL/GenBank/DDBJ databases">
        <title>Lacrimispora cavernae sp. nov., a novel anaerobe isolated from bat guano pile inside a cave.</title>
        <authorList>
            <person name="Miller S.L."/>
            <person name="Lu N."/>
            <person name="King J."/>
            <person name="Sankaranarayanan K."/>
            <person name="Lawson P.A."/>
        </authorList>
    </citation>
    <scope>NUCLEOTIDE SEQUENCE</scope>
    <source>
        <strain evidence="7">BS-2</strain>
    </source>
</reference>
<feature type="transmembrane region" description="Helical" evidence="6">
    <location>
        <begin position="68"/>
        <end position="88"/>
    </location>
</feature>
<keyword evidence="4 6" id="KW-1133">Transmembrane helix</keyword>
<feature type="transmembrane region" description="Helical" evidence="6">
    <location>
        <begin position="372"/>
        <end position="393"/>
    </location>
</feature>
<name>A0AAU7PSC0_9FIRM</name>
<feature type="transmembrane region" description="Helical" evidence="6">
    <location>
        <begin position="152"/>
        <end position="173"/>
    </location>
</feature>
<evidence type="ECO:0000256" key="3">
    <source>
        <dbReference type="ARBA" id="ARBA00022960"/>
    </source>
</evidence>
<evidence type="ECO:0000256" key="1">
    <source>
        <dbReference type="ARBA" id="ARBA00004141"/>
    </source>
</evidence>
<organism evidence="7">
    <name type="scientific">Lacrimispora sp. BS-2</name>
    <dbReference type="NCBI Taxonomy" id="3151850"/>
    <lineage>
        <taxon>Bacteria</taxon>
        <taxon>Bacillati</taxon>
        <taxon>Bacillota</taxon>
        <taxon>Clostridia</taxon>
        <taxon>Lachnospirales</taxon>
        <taxon>Lachnospiraceae</taxon>
        <taxon>Lacrimispora</taxon>
    </lineage>
</organism>
<proteinExistence type="predicted"/>
<comment type="subcellular location">
    <subcellularLocation>
        <location evidence="1">Membrane</location>
        <topology evidence="1">Multi-pass membrane protein</topology>
    </subcellularLocation>
</comment>
<keyword evidence="5 6" id="KW-0472">Membrane</keyword>
<dbReference type="AlphaFoldDB" id="A0AAU7PSC0"/>
<accession>A0AAU7PSC0</accession>
<feature type="transmembrane region" description="Helical" evidence="6">
    <location>
        <begin position="295"/>
        <end position="319"/>
    </location>
</feature>
<dbReference type="RefSeq" id="WP_349947975.1">
    <property type="nucleotide sequence ID" value="NZ_CP157940.1"/>
</dbReference>
<feature type="transmembrane region" description="Helical" evidence="6">
    <location>
        <begin position="405"/>
        <end position="429"/>
    </location>
</feature>
<dbReference type="GO" id="GO:0008360">
    <property type="term" value="P:regulation of cell shape"/>
    <property type="evidence" value="ECO:0007669"/>
    <property type="project" value="UniProtKB-KW"/>
</dbReference>
<evidence type="ECO:0000256" key="2">
    <source>
        <dbReference type="ARBA" id="ARBA00022692"/>
    </source>
</evidence>
<feature type="transmembrane region" description="Helical" evidence="6">
    <location>
        <begin position="255"/>
        <end position="274"/>
    </location>
</feature>
<keyword evidence="3" id="KW-0133">Cell shape</keyword>
<dbReference type="GO" id="GO:0005886">
    <property type="term" value="C:plasma membrane"/>
    <property type="evidence" value="ECO:0007669"/>
    <property type="project" value="TreeGrafter"/>
</dbReference>
<evidence type="ECO:0000313" key="7">
    <source>
        <dbReference type="EMBL" id="XBS55299.1"/>
    </source>
</evidence>
<dbReference type="PANTHER" id="PTHR30474">
    <property type="entry name" value="CELL CYCLE PROTEIN"/>
    <property type="match status" value="1"/>
</dbReference>
<dbReference type="GO" id="GO:0051301">
    <property type="term" value="P:cell division"/>
    <property type="evidence" value="ECO:0007669"/>
    <property type="project" value="InterPro"/>
</dbReference>
<feature type="transmembrane region" description="Helical" evidence="6">
    <location>
        <begin position="122"/>
        <end position="140"/>
    </location>
</feature>
<sequence length="441" mass="49566">MINLIIDVSRYLMILLITLYTYLNFRFFSLPDEIRKRKICGHQNFAMFLIHFLAYVIIWLETEDEKMLVFYVAQVIFFFCYLFLYRLIYRNVSRLLVNNMCMLLTIGFIMLTRLSFDRAIKQFVIVAAAALVTFVIPFVIDRVWQLSRIPWIYGIGGLLLLGIVCIAGTSSYGAQLSIGFGGYSFQPTEFVKISYVFFIATMFYRSTSLKTILIVTVAAALHVLILVASRDLGSALIFFVTYIFMLFVATGKWLYLLAGAGGGTLAAMLAYELFGHVRTRVSAWLNPWSDIAGKGYQITQSLFAIGTGGLFGMGLYRGMPGRIPVVEKDFIFSAISEELGGIFALCVLLICLGCFLQFMMIASRMQAVFYKLIAFGLGTIYIIQVFLTVGGVTKFIPSTGVTLPLVSYGGSSILSTFIIFGIIQGLYILKRNEEEEEKYEG</sequence>
<dbReference type="PANTHER" id="PTHR30474:SF3">
    <property type="entry name" value="PEPTIDOGLYCAN GLYCOSYLTRANSFERASE RODA"/>
    <property type="match status" value="1"/>
</dbReference>
<feature type="transmembrane region" description="Helical" evidence="6">
    <location>
        <begin position="95"/>
        <end position="116"/>
    </location>
</feature>
<feature type="transmembrane region" description="Helical" evidence="6">
    <location>
        <begin position="232"/>
        <end position="249"/>
    </location>
</feature>
<dbReference type="Pfam" id="PF01098">
    <property type="entry name" value="FTSW_RODA_SPOVE"/>
    <property type="match status" value="1"/>
</dbReference>
<dbReference type="InterPro" id="IPR001182">
    <property type="entry name" value="FtsW/RodA"/>
</dbReference>
<dbReference type="GO" id="GO:0032153">
    <property type="term" value="C:cell division site"/>
    <property type="evidence" value="ECO:0007669"/>
    <property type="project" value="TreeGrafter"/>
</dbReference>
<gene>
    <name evidence="7" type="ORF">ABFV83_05745</name>
</gene>
<evidence type="ECO:0000256" key="5">
    <source>
        <dbReference type="ARBA" id="ARBA00023136"/>
    </source>
</evidence>
<evidence type="ECO:0000256" key="6">
    <source>
        <dbReference type="SAM" id="Phobius"/>
    </source>
</evidence>
<feature type="transmembrane region" description="Helical" evidence="6">
    <location>
        <begin position="6"/>
        <end position="25"/>
    </location>
</feature>
<feature type="transmembrane region" description="Helical" evidence="6">
    <location>
        <begin position="193"/>
        <end position="225"/>
    </location>
</feature>
<dbReference type="GO" id="GO:0015648">
    <property type="term" value="F:lipid-linked peptidoglycan transporter activity"/>
    <property type="evidence" value="ECO:0007669"/>
    <property type="project" value="TreeGrafter"/>
</dbReference>
<keyword evidence="2 6" id="KW-0812">Transmembrane</keyword>
<evidence type="ECO:0000256" key="4">
    <source>
        <dbReference type="ARBA" id="ARBA00022989"/>
    </source>
</evidence>
<feature type="transmembrane region" description="Helical" evidence="6">
    <location>
        <begin position="45"/>
        <end position="62"/>
    </location>
</feature>
<dbReference type="EMBL" id="CP157940">
    <property type="protein sequence ID" value="XBS55299.1"/>
    <property type="molecule type" value="Genomic_DNA"/>
</dbReference>